<evidence type="ECO:0000313" key="3">
    <source>
        <dbReference type="EMBL" id="SIQ51946.1"/>
    </source>
</evidence>
<feature type="coiled-coil region" evidence="1">
    <location>
        <begin position="139"/>
        <end position="229"/>
    </location>
</feature>
<gene>
    <name evidence="3" type="ORF">SAMN05421545_0290</name>
</gene>
<dbReference type="AlphaFoldDB" id="A0A1N6TFQ9"/>
<keyword evidence="2" id="KW-0732">Signal</keyword>
<evidence type="ECO:0000256" key="2">
    <source>
        <dbReference type="SAM" id="SignalP"/>
    </source>
</evidence>
<dbReference type="RefSeq" id="WP_040574254.1">
    <property type="nucleotide sequence ID" value="NZ_FTNM01000001.1"/>
</dbReference>
<accession>A0A1N6TFQ9</accession>
<keyword evidence="1" id="KW-0175">Coiled coil</keyword>
<evidence type="ECO:0000256" key="1">
    <source>
        <dbReference type="SAM" id="Coils"/>
    </source>
</evidence>
<dbReference type="Proteomes" id="UP000185924">
    <property type="component" value="Unassembled WGS sequence"/>
</dbReference>
<evidence type="ECO:0008006" key="5">
    <source>
        <dbReference type="Google" id="ProtNLM"/>
    </source>
</evidence>
<organism evidence="3 4">
    <name type="scientific">Pontibacter lucknowensis</name>
    <dbReference type="NCBI Taxonomy" id="1077936"/>
    <lineage>
        <taxon>Bacteria</taxon>
        <taxon>Pseudomonadati</taxon>
        <taxon>Bacteroidota</taxon>
        <taxon>Cytophagia</taxon>
        <taxon>Cytophagales</taxon>
        <taxon>Hymenobacteraceae</taxon>
        <taxon>Pontibacter</taxon>
    </lineage>
</organism>
<keyword evidence="4" id="KW-1185">Reference proteome</keyword>
<proteinExistence type="predicted"/>
<sequence>MRVKGLLVAAMLLVSGMASAQVMRVEENEQVVSGIKRSGQQLSVQLDPKFVEKIWKDHLSQEAGKVKHSKGVYTVEEGKLISISKQPVRVISTVGTHASGSYVWWSLDMGTTHLDKEATPEVYAAAEQFMENFGRKLYQEDVLLQINEAENVLRSTKKEQDRVVKQANDLQLSIEKNKKRKQELEAELVRNADELRQLEQNVELNVKQQEASRQQVQAMERAVEEVRAKLRDIK</sequence>
<feature type="chain" id="PRO_5009938420" description="DNA repair ATPase" evidence="2">
    <location>
        <begin position="21"/>
        <end position="234"/>
    </location>
</feature>
<name>A0A1N6TFQ9_9BACT</name>
<dbReference type="STRING" id="1077936.SAMN05421545_0290"/>
<protein>
    <recommendedName>
        <fullName evidence="5">DNA repair ATPase</fullName>
    </recommendedName>
</protein>
<feature type="signal peptide" evidence="2">
    <location>
        <begin position="1"/>
        <end position="20"/>
    </location>
</feature>
<dbReference type="EMBL" id="FTNM01000001">
    <property type="protein sequence ID" value="SIQ51946.1"/>
    <property type="molecule type" value="Genomic_DNA"/>
</dbReference>
<reference evidence="4" key="1">
    <citation type="submission" date="2017-01" db="EMBL/GenBank/DDBJ databases">
        <authorList>
            <person name="Varghese N."/>
            <person name="Submissions S."/>
        </authorList>
    </citation>
    <scope>NUCLEOTIDE SEQUENCE [LARGE SCALE GENOMIC DNA]</scope>
    <source>
        <strain evidence="4">DM9</strain>
    </source>
</reference>
<dbReference type="OrthoDB" id="849922at2"/>
<evidence type="ECO:0000313" key="4">
    <source>
        <dbReference type="Proteomes" id="UP000185924"/>
    </source>
</evidence>